<proteinExistence type="predicted"/>
<accession>A0AAV4NEV2</accession>
<evidence type="ECO:0000313" key="2">
    <source>
        <dbReference type="EMBL" id="GIX82830.1"/>
    </source>
</evidence>
<name>A0AAV4NEV2_CAEEX</name>
<organism evidence="2 3">
    <name type="scientific">Caerostris extrusa</name>
    <name type="common">Bark spider</name>
    <name type="synonym">Caerostris bankana</name>
    <dbReference type="NCBI Taxonomy" id="172846"/>
    <lineage>
        <taxon>Eukaryota</taxon>
        <taxon>Metazoa</taxon>
        <taxon>Ecdysozoa</taxon>
        <taxon>Arthropoda</taxon>
        <taxon>Chelicerata</taxon>
        <taxon>Arachnida</taxon>
        <taxon>Araneae</taxon>
        <taxon>Araneomorphae</taxon>
        <taxon>Entelegynae</taxon>
        <taxon>Araneoidea</taxon>
        <taxon>Araneidae</taxon>
        <taxon>Caerostris</taxon>
    </lineage>
</organism>
<gene>
    <name evidence="2" type="ORF">CEXT_370151</name>
</gene>
<reference evidence="2 3" key="1">
    <citation type="submission" date="2021-06" db="EMBL/GenBank/DDBJ databases">
        <title>Caerostris extrusa draft genome.</title>
        <authorList>
            <person name="Kono N."/>
            <person name="Arakawa K."/>
        </authorList>
    </citation>
    <scope>NUCLEOTIDE SEQUENCE [LARGE SCALE GENOMIC DNA]</scope>
</reference>
<keyword evidence="3" id="KW-1185">Reference proteome</keyword>
<sequence>MMEILECRNTHLWSHNTVGRAILKRIEGGNCRLLPPFGALRDSLIQSPSPKISPPPFERDVSEGRRLRTPSKLDPSLCGEKKEEFR</sequence>
<evidence type="ECO:0000313" key="3">
    <source>
        <dbReference type="Proteomes" id="UP001054945"/>
    </source>
</evidence>
<protein>
    <submittedName>
        <fullName evidence="2">Uncharacterized protein</fullName>
    </submittedName>
</protein>
<evidence type="ECO:0000256" key="1">
    <source>
        <dbReference type="SAM" id="MobiDB-lite"/>
    </source>
</evidence>
<dbReference type="Proteomes" id="UP001054945">
    <property type="component" value="Unassembled WGS sequence"/>
</dbReference>
<comment type="caution">
    <text evidence="2">The sequence shown here is derived from an EMBL/GenBank/DDBJ whole genome shotgun (WGS) entry which is preliminary data.</text>
</comment>
<feature type="region of interest" description="Disordered" evidence="1">
    <location>
        <begin position="45"/>
        <end position="86"/>
    </location>
</feature>
<dbReference type="EMBL" id="BPLR01003270">
    <property type="protein sequence ID" value="GIX82830.1"/>
    <property type="molecule type" value="Genomic_DNA"/>
</dbReference>
<dbReference type="AlphaFoldDB" id="A0AAV4NEV2"/>
<feature type="compositionally biased region" description="Basic and acidic residues" evidence="1">
    <location>
        <begin position="57"/>
        <end position="66"/>
    </location>
</feature>